<keyword evidence="2" id="KW-1185">Reference proteome</keyword>
<comment type="caution">
    <text evidence="1">The sequence shown here is derived from an EMBL/GenBank/DDBJ whole genome shotgun (WGS) entry which is preliminary data.</text>
</comment>
<proteinExistence type="predicted"/>
<sequence length="112" mass="13241">MWITQDFLKLPKERDKLYKLHKQNTADLNTKIKLAEIKSKIASDSFKLKNSYFMKEMAKAGTDSRKQWRLINKFHPTKKQCIDRNCSMIEINGIEITSAAEIVHKFIEYFIN</sequence>
<evidence type="ECO:0000313" key="2">
    <source>
        <dbReference type="Proteomes" id="UP001516400"/>
    </source>
</evidence>
<dbReference type="AlphaFoldDB" id="A0ABD2PA12"/>
<feature type="non-terminal residue" evidence="1">
    <location>
        <position position="112"/>
    </location>
</feature>
<dbReference type="EMBL" id="JABFTP020000185">
    <property type="protein sequence ID" value="KAL3287789.1"/>
    <property type="molecule type" value="Genomic_DNA"/>
</dbReference>
<organism evidence="1 2">
    <name type="scientific">Cryptolaemus montrouzieri</name>
    <dbReference type="NCBI Taxonomy" id="559131"/>
    <lineage>
        <taxon>Eukaryota</taxon>
        <taxon>Metazoa</taxon>
        <taxon>Ecdysozoa</taxon>
        <taxon>Arthropoda</taxon>
        <taxon>Hexapoda</taxon>
        <taxon>Insecta</taxon>
        <taxon>Pterygota</taxon>
        <taxon>Neoptera</taxon>
        <taxon>Endopterygota</taxon>
        <taxon>Coleoptera</taxon>
        <taxon>Polyphaga</taxon>
        <taxon>Cucujiformia</taxon>
        <taxon>Coccinelloidea</taxon>
        <taxon>Coccinellidae</taxon>
        <taxon>Scymninae</taxon>
        <taxon>Scymnini</taxon>
        <taxon>Cryptolaemus</taxon>
    </lineage>
</organism>
<name>A0ABD2PA12_9CUCU</name>
<protein>
    <submittedName>
        <fullName evidence="1">Uncharacterized protein</fullName>
    </submittedName>
</protein>
<accession>A0ABD2PA12</accession>
<evidence type="ECO:0000313" key="1">
    <source>
        <dbReference type="EMBL" id="KAL3287789.1"/>
    </source>
</evidence>
<reference evidence="1 2" key="1">
    <citation type="journal article" date="2021" name="BMC Biol.">
        <title>Horizontally acquired antibacterial genes associated with adaptive radiation of ladybird beetles.</title>
        <authorList>
            <person name="Li H.S."/>
            <person name="Tang X.F."/>
            <person name="Huang Y.H."/>
            <person name="Xu Z.Y."/>
            <person name="Chen M.L."/>
            <person name="Du X.Y."/>
            <person name="Qiu B.Y."/>
            <person name="Chen P.T."/>
            <person name="Zhang W."/>
            <person name="Slipinski A."/>
            <person name="Escalona H.E."/>
            <person name="Waterhouse R.M."/>
            <person name="Zwick A."/>
            <person name="Pang H."/>
        </authorList>
    </citation>
    <scope>NUCLEOTIDE SEQUENCE [LARGE SCALE GENOMIC DNA]</scope>
    <source>
        <strain evidence="1">SYSU2018</strain>
    </source>
</reference>
<dbReference type="Proteomes" id="UP001516400">
    <property type="component" value="Unassembled WGS sequence"/>
</dbReference>
<gene>
    <name evidence="1" type="ORF">HHI36_002252</name>
</gene>